<reference evidence="2 3" key="1">
    <citation type="submission" date="2015-01" db="EMBL/GenBank/DDBJ databases">
        <title>Evolution of Trichinella species and genotypes.</title>
        <authorList>
            <person name="Korhonen P.K."/>
            <person name="Edoardo P."/>
            <person name="Giuseppe L.R."/>
            <person name="Gasser R.B."/>
        </authorList>
    </citation>
    <scope>NUCLEOTIDE SEQUENCE [LARGE SCALE GENOMIC DNA]</scope>
    <source>
        <strain evidence="2">ISS417</strain>
    </source>
</reference>
<proteinExistence type="predicted"/>
<accession>A0A0V0T2Y8</accession>
<feature type="transmembrane region" description="Helical" evidence="1">
    <location>
        <begin position="37"/>
        <end position="56"/>
    </location>
</feature>
<evidence type="ECO:0000313" key="2">
    <source>
        <dbReference type="EMBL" id="KRX33308.1"/>
    </source>
</evidence>
<evidence type="ECO:0008006" key="4">
    <source>
        <dbReference type="Google" id="ProtNLM"/>
    </source>
</evidence>
<protein>
    <recommendedName>
        <fullName evidence="4">Transmembrane protein</fullName>
    </recommendedName>
</protein>
<dbReference type="EMBL" id="JYDJ01000840">
    <property type="protein sequence ID" value="KRX33308.1"/>
    <property type="molecule type" value="Genomic_DNA"/>
</dbReference>
<sequence>MTTLATNLPTGSIVSSIEIHFVECDFTSNSMHNIVELVVNIIFLATMIHLVYVALYDISLPYSFTKSISFLEGFDLTLGILKLVEVADLG</sequence>
<dbReference type="AlphaFoldDB" id="A0A0V0T2Y8"/>
<evidence type="ECO:0000256" key="1">
    <source>
        <dbReference type="SAM" id="Phobius"/>
    </source>
</evidence>
<organism evidence="2 3">
    <name type="scientific">Trichinella murrelli</name>
    <dbReference type="NCBI Taxonomy" id="144512"/>
    <lineage>
        <taxon>Eukaryota</taxon>
        <taxon>Metazoa</taxon>
        <taxon>Ecdysozoa</taxon>
        <taxon>Nematoda</taxon>
        <taxon>Enoplea</taxon>
        <taxon>Dorylaimia</taxon>
        <taxon>Trichinellida</taxon>
        <taxon>Trichinellidae</taxon>
        <taxon>Trichinella</taxon>
    </lineage>
</organism>
<keyword evidence="1" id="KW-1133">Transmembrane helix</keyword>
<keyword evidence="1" id="KW-0472">Membrane</keyword>
<name>A0A0V0T2Y8_9BILA</name>
<gene>
    <name evidence="2" type="ORF">T05_10294</name>
</gene>
<keyword evidence="3" id="KW-1185">Reference proteome</keyword>
<dbReference type="Proteomes" id="UP000055048">
    <property type="component" value="Unassembled WGS sequence"/>
</dbReference>
<comment type="caution">
    <text evidence="2">The sequence shown here is derived from an EMBL/GenBank/DDBJ whole genome shotgun (WGS) entry which is preliminary data.</text>
</comment>
<evidence type="ECO:0000313" key="3">
    <source>
        <dbReference type="Proteomes" id="UP000055048"/>
    </source>
</evidence>
<keyword evidence="1" id="KW-0812">Transmembrane</keyword>